<evidence type="ECO:0000313" key="3">
    <source>
        <dbReference type="EMBL" id="KAA0154820.1"/>
    </source>
</evidence>
<evidence type="ECO:0000313" key="9">
    <source>
        <dbReference type="Proteomes" id="UP000325113"/>
    </source>
</evidence>
<reference evidence="6 7" key="1">
    <citation type="submission" date="2019-07" db="EMBL/GenBank/DDBJ databases">
        <title>Genomes of Cafeteria roenbergensis.</title>
        <authorList>
            <person name="Fischer M.G."/>
            <person name="Hackl T."/>
            <person name="Roman M."/>
        </authorList>
    </citation>
    <scope>NUCLEOTIDE SEQUENCE [LARGE SCALE GENOMIC DNA]</scope>
    <source>
        <strain evidence="2 7">BVI</strain>
        <strain evidence="3 9">Cflag</strain>
        <strain evidence="5 6">E4-10P</strain>
        <strain evidence="4 8">RCC970-E3</strain>
    </source>
</reference>
<dbReference type="Proteomes" id="UP000322899">
    <property type="component" value="Unassembled WGS sequence"/>
</dbReference>
<dbReference type="InterPro" id="IPR039491">
    <property type="entry name" value="REX1-B"/>
</dbReference>
<sequence>MVRRALAEGDEEPGSRPAPVVTSHSVERVEPPAAASGGALAASLAARLFALHERRVAAFRSLEDAGNALVATTRSVAVAEAALDGCDGADADATAAEAGLATAAAVRAFQTSMADVTARMANVSEGFRSVGQEASSAVDAGSDCAELAAIAAAVTAVQAVEKERLQLAAKRQVLLLTGARNSAEGEDLADTEARLSALGLRAQAAVDALRDEVADLMLG</sequence>
<dbReference type="EMBL" id="VLTM01000091">
    <property type="protein sequence ID" value="KAA0154820.1"/>
    <property type="molecule type" value="Genomic_DNA"/>
</dbReference>
<dbReference type="EMBL" id="VLTL01000105">
    <property type="protein sequence ID" value="KAA0160799.1"/>
    <property type="molecule type" value="Genomic_DNA"/>
</dbReference>
<evidence type="ECO:0000313" key="6">
    <source>
        <dbReference type="Proteomes" id="UP000322899"/>
    </source>
</evidence>
<gene>
    <name evidence="5" type="ORF">FNF27_04478</name>
    <name evidence="4" type="ORF">FNF28_05323</name>
    <name evidence="2" type="ORF">FNF29_05004</name>
    <name evidence="3" type="ORF">FNF31_06239</name>
</gene>
<comment type="caution">
    <text evidence="3">The sequence shown here is derived from an EMBL/GenBank/DDBJ whole genome shotgun (WGS) entry which is preliminary data.</text>
</comment>
<dbReference type="Pfam" id="PF14966">
    <property type="entry name" value="DNA_repr_REX1B"/>
    <property type="match status" value="1"/>
</dbReference>
<evidence type="ECO:0000313" key="8">
    <source>
        <dbReference type="Proteomes" id="UP000324907"/>
    </source>
</evidence>
<feature type="region of interest" description="Disordered" evidence="1">
    <location>
        <begin position="1"/>
        <end position="32"/>
    </location>
</feature>
<dbReference type="Proteomes" id="UP000324907">
    <property type="component" value="Unassembled WGS sequence"/>
</dbReference>
<dbReference type="Proteomes" id="UP000323011">
    <property type="component" value="Unassembled WGS sequence"/>
</dbReference>
<proteinExistence type="predicted"/>
<dbReference type="AlphaFoldDB" id="A0A5A8CRP9"/>
<dbReference type="EMBL" id="VLTO01000026">
    <property type="protein sequence ID" value="KAA0174092.1"/>
    <property type="molecule type" value="Genomic_DNA"/>
</dbReference>
<organism evidence="3 9">
    <name type="scientific">Cafeteria roenbergensis</name>
    <name type="common">Marine flagellate</name>
    <dbReference type="NCBI Taxonomy" id="33653"/>
    <lineage>
        <taxon>Eukaryota</taxon>
        <taxon>Sar</taxon>
        <taxon>Stramenopiles</taxon>
        <taxon>Bigyra</taxon>
        <taxon>Opalozoa</taxon>
        <taxon>Bicosoecida</taxon>
        <taxon>Cafeteriaceae</taxon>
        <taxon>Cafeteria</taxon>
    </lineage>
</organism>
<evidence type="ECO:0000313" key="2">
    <source>
        <dbReference type="EMBL" id="KAA0150890.1"/>
    </source>
</evidence>
<evidence type="ECO:0000313" key="5">
    <source>
        <dbReference type="EMBL" id="KAA0174092.1"/>
    </source>
</evidence>
<evidence type="ECO:0000256" key="1">
    <source>
        <dbReference type="SAM" id="MobiDB-lite"/>
    </source>
</evidence>
<keyword evidence="7" id="KW-1185">Reference proteome</keyword>
<dbReference type="EMBL" id="VLTN01000031">
    <property type="protein sequence ID" value="KAA0150890.1"/>
    <property type="molecule type" value="Genomic_DNA"/>
</dbReference>
<dbReference type="Proteomes" id="UP000325113">
    <property type="component" value="Unassembled WGS sequence"/>
</dbReference>
<name>A0A5A8CRP9_CAFRO</name>
<accession>A0A5A8CRP9</accession>
<evidence type="ECO:0000313" key="7">
    <source>
        <dbReference type="Proteomes" id="UP000323011"/>
    </source>
</evidence>
<protein>
    <submittedName>
        <fullName evidence="3">Uncharacterized protein</fullName>
    </submittedName>
</protein>
<evidence type="ECO:0000313" key="4">
    <source>
        <dbReference type="EMBL" id="KAA0160799.1"/>
    </source>
</evidence>